<dbReference type="RefSeq" id="WP_157515475.1">
    <property type="nucleotide sequence ID" value="NZ_CAWRCI010000006.1"/>
</dbReference>
<accession>A0A128EY32</accession>
<dbReference type="EMBL" id="FIZY01000006">
    <property type="protein sequence ID" value="CZF79489.1"/>
    <property type="molecule type" value="Genomic_DNA"/>
</dbReference>
<evidence type="ECO:0000313" key="2">
    <source>
        <dbReference type="Proteomes" id="UP000073601"/>
    </source>
</evidence>
<reference evidence="2" key="1">
    <citation type="submission" date="2016-02" db="EMBL/GenBank/DDBJ databases">
        <authorList>
            <person name="Rodrigo-Torres Lidia"/>
            <person name="Arahal R.David."/>
        </authorList>
    </citation>
    <scope>NUCLEOTIDE SEQUENCE [LARGE SCALE GENOMIC DNA]</scope>
    <source>
        <strain evidence="2">CECT 8713</strain>
    </source>
</reference>
<sequence>MEQVNHQYWIDKIRNDLGLKKDPNRKQGCPDLRYSDRFQRAAKRMMQARRMGGAA</sequence>
<keyword evidence="2" id="KW-1185">Reference proteome</keyword>
<organism evidence="1 2">
    <name type="scientific">Grimontia marina</name>
    <dbReference type="NCBI Taxonomy" id="646534"/>
    <lineage>
        <taxon>Bacteria</taxon>
        <taxon>Pseudomonadati</taxon>
        <taxon>Pseudomonadota</taxon>
        <taxon>Gammaproteobacteria</taxon>
        <taxon>Vibrionales</taxon>
        <taxon>Vibrionaceae</taxon>
        <taxon>Grimontia</taxon>
    </lineage>
</organism>
<name>A0A128EY32_9GAMM</name>
<dbReference type="AlphaFoldDB" id="A0A128EY32"/>
<protein>
    <submittedName>
        <fullName evidence="1">Uncharacterized protein</fullName>
    </submittedName>
</protein>
<dbReference type="Proteomes" id="UP000073601">
    <property type="component" value="Unassembled WGS sequence"/>
</dbReference>
<gene>
    <name evidence="1" type="ORF">GMA8713_00997</name>
</gene>
<evidence type="ECO:0000313" key="1">
    <source>
        <dbReference type="EMBL" id="CZF79489.1"/>
    </source>
</evidence>
<proteinExistence type="predicted"/>